<feature type="region of interest" description="Disordered" evidence="1">
    <location>
        <begin position="79"/>
        <end position="99"/>
    </location>
</feature>
<dbReference type="Proteomes" id="UP000192907">
    <property type="component" value="Unassembled WGS sequence"/>
</dbReference>
<feature type="compositionally biased region" description="Basic residues" evidence="1">
    <location>
        <begin position="82"/>
        <end position="93"/>
    </location>
</feature>
<dbReference type="RefSeq" id="WP_132319722.1">
    <property type="nucleotide sequence ID" value="NZ_FWZT01000015.1"/>
</dbReference>
<evidence type="ECO:0000313" key="3">
    <source>
        <dbReference type="Proteomes" id="UP000192907"/>
    </source>
</evidence>
<gene>
    <name evidence="2" type="ORF">SAMN06296036_11565</name>
</gene>
<evidence type="ECO:0000313" key="2">
    <source>
        <dbReference type="EMBL" id="SMF49315.1"/>
    </source>
</evidence>
<reference evidence="3" key="1">
    <citation type="submission" date="2017-04" db="EMBL/GenBank/DDBJ databases">
        <authorList>
            <person name="Varghese N."/>
            <person name="Submissions S."/>
        </authorList>
    </citation>
    <scope>NUCLEOTIDE SEQUENCE [LARGE SCALE GENOMIC DNA]</scope>
    <source>
        <strain evidence="3">RKEM611</strain>
    </source>
</reference>
<dbReference type="EMBL" id="FWZT01000015">
    <property type="protein sequence ID" value="SMF49315.1"/>
    <property type="molecule type" value="Genomic_DNA"/>
</dbReference>
<sequence>MKATYLLLAIPLLLQTGCLTKQDMAYVDKTIEEYYQLHWQPLMKEIDKPTDERRFERRPQKTVVCRKSMVRTLPEECEEYRGKKKKRKKRRGNRFSYNR</sequence>
<accession>A0A1Y6CDT7</accession>
<protein>
    <submittedName>
        <fullName evidence="2">Uncharacterized protein</fullName>
    </submittedName>
</protein>
<name>A0A1Y6CDT7_9BACT</name>
<dbReference type="AlphaFoldDB" id="A0A1Y6CDT7"/>
<keyword evidence="3" id="KW-1185">Reference proteome</keyword>
<organism evidence="2 3">
    <name type="scientific">Pseudobacteriovorax antillogorgiicola</name>
    <dbReference type="NCBI Taxonomy" id="1513793"/>
    <lineage>
        <taxon>Bacteria</taxon>
        <taxon>Pseudomonadati</taxon>
        <taxon>Bdellovibrionota</taxon>
        <taxon>Oligoflexia</taxon>
        <taxon>Oligoflexales</taxon>
        <taxon>Pseudobacteriovoracaceae</taxon>
        <taxon>Pseudobacteriovorax</taxon>
    </lineage>
</organism>
<evidence type="ECO:0000256" key="1">
    <source>
        <dbReference type="SAM" id="MobiDB-lite"/>
    </source>
</evidence>
<dbReference type="STRING" id="1513793.SAMN06296036_11565"/>
<proteinExistence type="predicted"/>